<sequence length="138" mass="16265">MVTHFHHRKHASDIRCGNPQDRDLLKLAQPFHLLLHIFFWNARQKIPQLGLIRLQWNWVIQMLWINQLIKQDRITRELLGNHWASGTQAHQLHQSSGMLIEQFKVSGACGDTVQQCQYARQTKFCIGMSKHGLIHFRH</sequence>
<name>A0A655ZGS4_VIBCL</name>
<evidence type="ECO:0000313" key="2">
    <source>
        <dbReference type="Proteomes" id="UP000046067"/>
    </source>
</evidence>
<dbReference type="Proteomes" id="UP000046067">
    <property type="component" value="Unassembled WGS sequence"/>
</dbReference>
<accession>A0A655ZGS4</accession>
<organism evidence="1 2">
    <name type="scientific">Vibrio cholerae</name>
    <dbReference type="NCBI Taxonomy" id="666"/>
    <lineage>
        <taxon>Bacteria</taxon>
        <taxon>Pseudomonadati</taxon>
        <taxon>Pseudomonadota</taxon>
        <taxon>Gammaproteobacteria</taxon>
        <taxon>Vibrionales</taxon>
        <taxon>Vibrionaceae</taxon>
        <taxon>Vibrio</taxon>
    </lineage>
</organism>
<dbReference type="EMBL" id="CWQJ01000027">
    <property type="protein sequence ID" value="CSC68991.1"/>
    <property type="molecule type" value="Genomic_DNA"/>
</dbReference>
<reference evidence="1 2" key="1">
    <citation type="submission" date="2015-07" db="EMBL/GenBank/DDBJ databases">
        <authorList>
            <consortium name="Pathogen Informatics"/>
        </authorList>
    </citation>
    <scope>NUCLEOTIDE SEQUENCE [LARGE SCALE GENOMIC DNA]</scope>
    <source>
        <strain evidence="1 2">A325</strain>
    </source>
</reference>
<dbReference type="AlphaFoldDB" id="A0A655ZGS4"/>
<evidence type="ECO:0000313" key="1">
    <source>
        <dbReference type="EMBL" id="CSC68991.1"/>
    </source>
</evidence>
<proteinExistence type="predicted"/>
<gene>
    <name evidence="1" type="ORF">ERS013201_03282</name>
</gene>
<protein>
    <submittedName>
        <fullName evidence="1">Uncharacterized protein</fullName>
    </submittedName>
</protein>